<evidence type="ECO:0000313" key="1">
    <source>
        <dbReference type="EMBL" id="KAJ2809004.1"/>
    </source>
</evidence>
<dbReference type="EMBL" id="JANBUO010000014">
    <property type="protein sequence ID" value="KAJ2809004.1"/>
    <property type="molecule type" value="Genomic_DNA"/>
</dbReference>
<proteinExistence type="predicted"/>
<protein>
    <submittedName>
        <fullName evidence="1">Uncharacterized protein</fullName>
    </submittedName>
</protein>
<name>A0A9W8LVF1_9FUNG</name>
<gene>
    <name evidence="1" type="ORF">H4R20_000472</name>
</gene>
<sequence length="194" mass="21958">MYIQQMAHTMYGHCVDICQLENELIEAQSQQWLIEDDKFLMCKQQQCMAKLRHQYWIPSKPLNKETCGFKINECPKFQQYKPQNRSGLFNKCKENCPTPAVKQIELQEMDEISADNQDEIQGASKAEVDGNSEGEADDAEDLGFYQVTVDDTDQKTNSMVEECTDASQVIVAPAVAVQLKNKLGNVPELSPTTI</sequence>
<dbReference type="OrthoDB" id="10425746at2759"/>
<dbReference type="AlphaFoldDB" id="A0A9W8LVF1"/>
<comment type="caution">
    <text evidence="1">The sequence shown here is derived from an EMBL/GenBank/DDBJ whole genome shotgun (WGS) entry which is preliminary data.</text>
</comment>
<evidence type="ECO:0000313" key="2">
    <source>
        <dbReference type="Proteomes" id="UP001140094"/>
    </source>
</evidence>
<reference evidence="1" key="1">
    <citation type="submission" date="2022-07" db="EMBL/GenBank/DDBJ databases">
        <title>Phylogenomic reconstructions and comparative analyses of Kickxellomycotina fungi.</title>
        <authorList>
            <person name="Reynolds N.K."/>
            <person name="Stajich J.E."/>
            <person name="Barry K."/>
            <person name="Grigoriev I.V."/>
            <person name="Crous P."/>
            <person name="Smith M.E."/>
        </authorList>
    </citation>
    <scope>NUCLEOTIDE SEQUENCE</scope>
    <source>
        <strain evidence="1">NRRL 1565</strain>
    </source>
</reference>
<dbReference type="Proteomes" id="UP001140094">
    <property type="component" value="Unassembled WGS sequence"/>
</dbReference>
<keyword evidence="2" id="KW-1185">Reference proteome</keyword>
<organism evidence="1 2">
    <name type="scientific">Coemansia guatemalensis</name>
    <dbReference type="NCBI Taxonomy" id="2761395"/>
    <lineage>
        <taxon>Eukaryota</taxon>
        <taxon>Fungi</taxon>
        <taxon>Fungi incertae sedis</taxon>
        <taxon>Zoopagomycota</taxon>
        <taxon>Kickxellomycotina</taxon>
        <taxon>Kickxellomycetes</taxon>
        <taxon>Kickxellales</taxon>
        <taxon>Kickxellaceae</taxon>
        <taxon>Coemansia</taxon>
    </lineage>
</organism>
<accession>A0A9W8LVF1</accession>